<reference evidence="3" key="1">
    <citation type="submission" date="2016-10" db="EMBL/GenBank/DDBJ databases">
        <authorList>
            <person name="Varghese N."/>
            <person name="Submissions S."/>
        </authorList>
    </citation>
    <scope>NUCLEOTIDE SEQUENCE [LARGE SCALE GENOMIC DNA]</scope>
    <source>
        <strain evidence="3">DSM 22427</strain>
    </source>
</reference>
<proteinExistence type="predicted"/>
<gene>
    <name evidence="2" type="ORF">SAMN04488556_0326</name>
</gene>
<dbReference type="EMBL" id="FOZS01000001">
    <property type="protein sequence ID" value="SFS35232.1"/>
    <property type="molecule type" value="Genomic_DNA"/>
</dbReference>
<keyword evidence="3" id="KW-1185">Reference proteome</keyword>
<dbReference type="Proteomes" id="UP000199199">
    <property type="component" value="Unassembled WGS sequence"/>
</dbReference>
<protein>
    <submittedName>
        <fullName evidence="2">Uncharacterized protein</fullName>
    </submittedName>
</protein>
<keyword evidence="1" id="KW-0472">Membrane</keyword>
<organism evidence="2 3">
    <name type="scientific">Halostagnicola kamekurae</name>
    <dbReference type="NCBI Taxonomy" id="619731"/>
    <lineage>
        <taxon>Archaea</taxon>
        <taxon>Methanobacteriati</taxon>
        <taxon>Methanobacteriota</taxon>
        <taxon>Stenosarchaea group</taxon>
        <taxon>Halobacteria</taxon>
        <taxon>Halobacteriales</taxon>
        <taxon>Natrialbaceae</taxon>
        <taxon>Halostagnicola</taxon>
    </lineage>
</organism>
<name>A0A1I6P4Y0_9EURY</name>
<evidence type="ECO:0000313" key="3">
    <source>
        <dbReference type="Proteomes" id="UP000199199"/>
    </source>
</evidence>
<feature type="transmembrane region" description="Helical" evidence="1">
    <location>
        <begin position="61"/>
        <end position="82"/>
    </location>
</feature>
<accession>A0A1I6P4Y0</accession>
<keyword evidence="1" id="KW-0812">Transmembrane</keyword>
<evidence type="ECO:0000313" key="2">
    <source>
        <dbReference type="EMBL" id="SFS35232.1"/>
    </source>
</evidence>
<evidence type="ECO:0000256" key="1">
    <source>
        <dbReference type="SAM" id="Phobius"/>
    </source>
</evidence>
<sequence>MTDSTLVTDSTPVTNSTQVTDRYRYLFDSRATIDRSPSAAEKDGFKRRDRDEFGMSTATKIVLTTVAASALLSILLVFQTVFI</sequence>
<keyword evidence="1" id="KW-1133">Transmembrane helix</keyword>
<dbReference type="AlphaFoldDB" id="A0A1I6P4Y0"/>